<dbReference type="CDD" id="cd00207">
    <property type="entry name" value="fer2"/>
    <property type="match status" value="1"/>
</dbReference>
<dbReference type="SUPFAM" id="SSF54292">
    <property type="entry name" value="2Fe-2S ferredoxin-like"/>
    <property type="match status" value="1"/>
</dbReference>
<dbReference type="PRINTS" id="PR00371">
    <property type="entry name" value="FPNCR"/>
</dbReference>
<dbReference type="EMBL" id="FOFS01000004">
    <property type="protein sequence ID" value="SEQ14093.1"/>
    <property type="molecule type" value="Genomic_DNA"/>
</dbReference>
<dbReference type="Gene3D" id="3.40.50.80">
    <property type="entry name" value="Nucleotide-binding domain of ferredoxin-NADP reductase (FNR) module"/>
    <property type="match status" value="1"/>
</dbReference>
<feature type="domain" description="FAD-binding FR-type" evidence="3">
    <location>
        <begin position="102"/>
        <end position="205"/>
    </location>
</feature>
<dbReference type="InterPro" id="IPR001433">
    <property type="entry name" value="OxRdtase_FAD/NAD-bd"/>
</dbReference>
<feature type="domain" description="2Fe-2S ferredoxin-type" evidence="2">
    <location>
        <begin position="10"/>
        <end position="99"/>
    </location>
</feature>
<dbReference type="PRINTS" id="PR00410">
    <property type="entry name" value="PHEHYDRXLASE"/>
</dbReference>
<dbReference type="Pfam" id="PF00175">
    <property type="entry name" value="NAD_binding_1"/>
    <property type="match status" value="1"/>
</dbReference>
<dbReference type="Gene3D" id="2.40.30.10">
    <property type="entry name" value="Translation factors"/>
    <property type="match status" value="1"/>
</dbReference>
<proteinExistence type="predicted"/>
<dbReference type="Pfam" id="PF00970">
    <property type="entry name" value="FAD_binding_6"/>
    <property type="match status" value="1"/>
</dbReference>
<organism evidence="4 5">
    <name type="scientific">Solimonas aquatica</name>
    <dbReference type="NCBI Taxonomy" id="489703"/>
    <lineage>
        <taxon>Bacteria</taxon>
        <taxon>Pseudomonadati</taxon>
        <taxon>Pseudomonadota</taxon>
        <taxon>Gammaproteobacteria</taxon>
        <taxon>Nevskiales</taxon>
        <taxon>Nevskiaceae</taxon>
        <taxon>Solimonas</taxon>
    </lineage>
</organism>
<evidence type="ECO:0000313" key="4">
    <source>
        <dbReference type="EMBL" id="SEQ14093.1"/>
    </source>
</evidence>
<accession>A0A1H9DMX4</accession>
<evidence type="ECO:0000313" key="5">
    <source>
        <dbReference type="Proteomes" id="UP000199233"/>
    </source>
</evidence>
<dbReference type="InterPro" id="IPR001709">
    <property type="entry name" value="Flavoprot_Pyr_Nucl_cyt_Rdtase"/>
</dbReference>
<dbReference type="PROSITE" id="PS51085">
    <property type="entry name" value="2FE2S_FER_2"/>
    <property type="match status" value="1"/>
</dbReference>
<gene>
    <name evidence="4" type="ORF">SAMN04488038_10478</name>
</gene>
<dbReference type="InterPro" id="IPR001041">
    <property type="entry name" value="2Fe-2S_ferredoxin-type"/>
</dbReference>
<evidence type="ECO:0000259" key="3">
    <source>
        <dbReference type="PROSITE" id="PS51384"/>
    </source>
</evidence>
<reference evidence="4 5" key="1">
    <citation type="submission" date="2016-10" db="EMBL/GenBank/DDBJ databases">
        <authorList>
            <person name="de Groot N.N."/>
        </authorList>
    </citation>
    <scope>NUCLEOTIDE SEQUENCE [LARGE SCALE GENOMIC DNA]</scope>
    <source>
        <strain evidence="4 5">DSM 25927</strain>
    </source>
</reference>
<dbReference type="STRING" id="489703.SAMN04488038_10478"/>
<dbReference type="RefSeq" id="WP_093283421.1">
    <property type="nucleotide sequence ID" value="NZ_FOFS01000004.1"/>
</dbReference>
<dbReference type="PANTHER" id="PTHR47354:SF5">
    <property type="entry name" value="PROTEIN RFBI"/>
    <property type="match status" value="1"/>
</dbReference>
<dbReference type="InterPro" id="IPR017938">
    <property type="entry name" value="Riboflavin_synthase-like_b-brl"/>
</dbReference>
<dbReference type="InterPro" id="IPR012675">
    <property type="entry name" value="Beta-grasp_dom_sf"/>
</dbReference>
<keyword evidence="5" id="KW-1185">Reference proteome</keyword>
<dbReference type="InterPro" id="IPR036010">
    <property type="entry name" value="2Fe-2S_ferredoxin-like_sf"/>
</dbReference>
<dbReference type="InterPro" id="IPR006058">
    <property type="entry name" value="2Fe2S_fd_BS"/>
</dbReference>
<protein>
    <submittedName>
        <fullName evidence="4">3-phenylpropionate/trans-cinnamate dioxygenase ferredoxin reductase subunit</fullName>
    </submittedName>
</protein>
<dbReference type="InterPro" id="IPR050415">
    <property type="entry name" value="MRET"/>
</dbReference>
<keyword evidence="4" id="KW-0223">Dioxygenase</keyword>
<dbReference type="SUPFAM" id="SSF63380">
    <property type="entry name" value="Riboflavin synthase domain-like"/>
    <property type="match status" value="1"/>
</dbReference>
<dbReference type="OrthoDB" id="9806195at2"/>
<dbReference type="PROSITE" id="PS00197">
    <property type="entry name" value="2FE2S_FER_1"/>
    <property type="match status" value="1"/>
</dbReference>
<evidence type="ECO:0000259" key="2">
    <source>
        <dbReference type="PROSITE" id="PS51085"/>
    </source>
</evidence>
<dbReference type="InterPro" id="IPR039261">
    <property type="entry name" value="FNR_nucleotide-bd"/>
</dbReference>
<dbReference type="Proteomes" id="UP000199233">
    <property type="component" value="Unassembled WGS sequence"/>
</dbReference>
<dbReference type="InterPro" id="IPR008333">
    <property type="entry name" value="Cbr1-like_FAD-bd_dom"/>
</dbReference>
<dbReference type="Pfam" id="PF00111">
    <property type="entry name" value="Fer2"/>
    <property type="match status" value="1"/>
</dbReference>
<dbReference type="GO" id="GO:0051537">
    <property type="term" value="F:2 iron, 2 sulfur cluster binding"/>
    <property type="evidence" value="ECO:0007669"/>
    <property type="project" value="InterPro"/>
</dbReference>
<dbReference type="Gene3D" id="3.10.20.30">
    <property type="match status" value="1"/>
</dbReference>
<sequence>MFAWTKKVGHRVRLEGGVEISTQPGETVLNAALRSGVAFPFSCKVGGCGSCKCQLLEGKVKELTDKSYLLTREELQQNYILGCQSVPRSDLRLRIPQDPLTQQQVQGCIRASTALSHDIVELRVDLDAPLRYRPGQYAIVSVEGSALPPRCYSFAQASDEVEGARQIRFFVRRLPRGGLSQLLCAPEALGRRLQLSASHGQFHLREGSTPLLCIAGGSGLAPLLALLQGALHSGAAFREVTLLFGVRAQRDLYCQNEIAALAQRWQGRFHFMPVLSEEPADSSWQGLRGLVTEHLSAPLAAGAQAYLCGPPAMIDAAMSRLAALGLPREQMFFDKFSDQSQTAKAA</sequence>
<dbReference type="PANTHER" id="PTHR47354">
    <property type="entry name" value="NADH OXIDOREDUCTASE HCR"/>
    <property type="match status" value="1"/>
</dbReference>
<keyword evidence="4" id="KW-0560">Oxidoreductase</keyword>
<evidence type="ECO:0000256" key="1">
    <source>
        <dbReference type="ARBA" id="ARBA00034078"/>
    </source>
</evidence>
<dbReference type="SUPFAM" id="SSF52343">
    <property type="entry name" value="Ferredoxin reductase-like, C-terminal NADP-linked domain"/>
    <property type="match status" value="1"/>
</dbReference>
<comment type="cofactor">
    <cofactor evidence="1">
        <name>[2Fe-2S] cluster</name>
        <dbReference type="ChEBI" id="CHEBI:190135"/>
    </cofactor>
</comment>
<name>A0A1H9DMX4_9GAMM</name>
<dbReference type="GO" id="GO:0051213">
    <property type="term" value="F:dioxygenase activity"/>
    <property type="evidence" value="ECO:0007669"/>
    <property type="project" value="UniProtKB-KW"/>
</dbReference>
<dbReference type="PROSITE" id="PS51384">
    <property type="entry name" value="FAD_FR"/>
    <property type="match status" value="1"/>
</dbReference>
<dbReference type="AlphaFoldDB" id="A0A1H9DMX4"/>
<dbReference type="InterPro" id="IPR017927">
    <property type="entry name" value="FAD-bd_FR_type"/>
</dbReference>